<feature type="compositionally biased region" description="Pro residues" evidence="1">
    <location>
        <begin position="84"/>
        <end position="106"/>
    </location>
</feature>
<organism evidence="3 4">
    <name type="scientific">Tribonema minus</name>
    <dbReference type="NCBI Taxonomy" id="303371"/>
    <lineage>
        <taxon>Eukaryota</taxon>
        <taxon>Sar</taxon>
        <taxon>Stramenopiles</taxon>
        <taxon>Ochrophyta</taxon>
        <taxon>PX clade</taxon>
        <taxon>Xanthophyceae</taxon>
        <taxon>Tribonematales</taxon>
        <taxon>Tribonemataceae</taxon>
        <taxon>Tribonema</taxon>
    </lineage>
</organism>
<feature type="region of interest" description="Disordered" evidence="1">
    <location>
        <begin position="83"/>
        <end position="184"/>
    </location>
</feature>
<feature type="signal peptide" evidence="2">
    <location>
        <begin position="1"/>
        <end position="20"/>
    </location>
</feature>
<keyword evidence="2" id="KW-0732">Signal</keyword>
<accession>A0A835Z514</accession>
<name>A0A835Z514_9STRA</name>
<sequence>MVKSLIALVAVACVASLGDAMTCGPDNTGVTDADGKVCCPAMCGECGVECKTRFPGSEEWCCVKTIKAAGVPCGKPPCVLQAAPPQPTAPPKSSPKPTAPLKPSPQPTVAKTPKPTATPPTPKPTIAKTAKPTPPPKTPKPTTTSARATDDPVNPDATKRPTGPRASPKPTQQQTAAQGGCGRSGGGKLSEDGKACCAGTCKQCGGTGCANAPDTAEDCCVGTITRRNIPCAMHNAPCVTHPAPKKTCGLYDQGTPGLKGIACCPARCGDICGGDNCSTVYENSAPDCCASEIIAKGDSCDTHIAPCVIPFAA</sequence>
<proteinExistence type="predicted"/>
<dbReference type="Proteomes" id="UP000664859">
    <property type="component" value="Unassembled WGS sequence"/>
</dbReference>
<dbReference type="EMBL" id="JAFCMP010000140">
    <property type="protein sequence ID" value="KAG5185165.1"/>
    <property type="molecule type" value="Genomic_DNA"/>
</dbReference>
<comment type="caution">
    <text evidence="3">The sequence shown here is derived from an EMBL/GenBank/DDBJ whole genome shotgun (WGS) entry which is preliminary data.</text>
</comment>
<evidence type="ECO:0000256" key="1">
    <source>
        <dbReference type="SAM" id="MobiDB-lite"/>
    </source>
</evidence>
<evidence type="ECO:0000256" key="2">
    <source>
        <dbReference type="SAM" id="SignalP"/>
    </source>
</evidence>
<evidence type="ECO:0000313" key="4">
    <source>
        <dbReference type="Proteomes" id="UP000664859"/>
    </source>
</evidence>
<keyword evidence="4" id="KW-1185">Reference proteome</keyword>
<protein>
    <submittedName>
        <fullName evidence="3">Uncharacterized protein</fullName>
    </submittedName>
</protein>
<dbReference type="OrthoDB" id="439352at2759"/>
<gene>
    <name evidence="3" type="ORF">JKP88DRAFT_289434</name>
</gene>
<evidence type="ECO:0000313" key="3">
    <source>
        <dbReference type="EMBL" id="KAG5185165.1"/>
    </source>
</evidence>
<reference evidence="3" key="1">
    <citation type="submission" date="2021-02" db="EMBL/GenBank/DDBJ databases">
        <title>First Annotated Genome of the Yellow-green Alga Tribonema minus.</title>
        <authorList>
            <person name="Mahan K.M."/>
        </authorList>
    </citation>
    <scope>NUCLEOTIDE SEQUENCE</scope>
    <source>
        <strain evidence="3">UTEX B ZZ1240</strain>
    </source>
</reference>
<feature type="chain" id="PRO_5032812628" evidence="2">
    <location>
        <begin position="21"/>
        <end position="313"/>
    </location>
</feature>
<dbReference type="AlphaFoldDB" id="A0A835Z514"/>